<name>A0A1Y2I6E2_TRAC3</name>
<dbReference type="InterPro" id="IPR019416">
    <property type="entry name" value="NCBP3"/>
</dbReference>
<dbReference type="STRING" id="1353009.A0A1Y2I6E2"/>
<feature type="region of interest" description="Disordered" evidence="1">
    <location>
        <begin position="224"/>
        <end position="364"/>
    </location>
</feature>
<reference evidence="2 3" key="1">
    <citation type="journal article" date="2015" name="Biotechnol. Biofuels">
        <title>Enhanced degradation of softwood versus hardwood by the white-rot fungus Pycnoporus coccineus.</title>
        <authorList>
            <person name="Couturier M."/>
            <person name="Navarro D."/>
            <person name="Chevret D."/>
            <person name="Henrissat B."/>
            <person name="Piumi F."/>
            <person name="Ruiz-Duenas F.J."/>
            <person name="Martinez A.T."/>
            <person name="Grigoriev I.V."/>
            <person name="Riley R."/>
            <person name="Lipzen A."/>
            <person name="Berrin J.G."/>
            <person name="Master E.R."/>
            <person name="Rosso M.N."/>
        </authorList>
    </citation>
    <scope>NUCLEOTIDE SEQUENCE [LARGE SCALE GENOMIC DNA]</scope>
    <source>
        <strain evidence="2 3">BRFM310</strain>
    </source>
</reference>
<evidence type="ECO:0008006" key="4">
    <source>
        <dbReference type="Google" id="ProtNLM"/>
    </source>
</evidence>
<dbReference type="GO" id="GO:0003729">
    <property type="term" value="F:mRNA binding"/>
    <property type="evidence" value="ECO:0007669"/>
    <property type="project" value="InterPro"/>
</dbReference>
<dbReference type="AlphaFoldDB" id="A0A1Y2I6E2"/>
<dbReference type="PANTHER" id="PTHR16291:SF0">
    <property type="entry name" value="NUCLEAR CAP-BINDING PROTEIN SUBUNIT 3"/>
    <property type="match status" value="1"/>
</dbReference>
<dbReference type="Proteomes" id="UP000193067">
    <property type="component" value="Unassembled WGS sequence"/>
</dbReference>
<evidence type="ECO:0000313" key="3">
    <source>
        <dbReference type="Proteomes" id="UP000193067"/>
    </source>
</evidence>
<dbReference type="OrthoDB" id="422106at2759"/>
<sequence>MDTSPELLDASSSGTVLSYDDTVPYEDQVAAVPDVPEPSESGRSLADRIGNTKVYLLSDASKSRGGKRKHDDLEEEGREGDVDMDDLEPSPIRDNAILLQGTPISHLPTSNIFAYAKNFDTEPLGLEWVDDTTCVLVFETKSAARAAFRALQKSVAEEPSLDDGSVTAKPIPITIWPAEDRISATLGKGEGLKGILRMRWARVEDVKKKGAKAESQFYKKYGENAGKTFEDGPRPVKKRRGGDEQAEEEERARLDAELDNFLADDGEKRPRSPPSKMRADHITHKRGKTLLERTEGSLASRITAPLPRRARNRREGEPDRRPWDKGKDEDGYEERYEPRSRREHGSRERTGGRRPPRLKVTQEDLDAELDAFLNEKL</sequence>
<gene>
    <name evidence="2" type="ORF">PYCCODRAFT_1481785</name>
</gene>
<dbReference type="GO" id="GO:0005634">
    <property type="term" value="C:nucleus"/>
    <property type="evidence" value="ECO:0007669"/>
    <property type="project" value="TreeGrafter"/>
</dbReference>
<feature type="compositionally biased region" description="Basic and acidic residues" evidence="1">
    <location>
        <begin position="313"/>
        <end position="351"/>
    </location>
</feature>
<evidence type="ECO:0000256" key="1">
    <source>
        <dbReference type="SAM" id="MobiDB-lite"/>
    </source>
</evidence>
<proteinExistence type="predicted"/>
<feature type="region of interest" description="Disordered" evidence="1">
    <location>
        <begin position="57"/>
        <end position="89"/>
    </location>
</feature>
<dbReference type="Pfam" id="PF10309">
    <property type="entry name" value="NCBP3"/>
    <property type="match status" value="1"/>
</dbReference>
<dbReference type="EMBL" id="KZ084168">
    <property type="protein sequence ID" value="OSC96724.1"/>
    <property type="molecule type" value="Genomic_DNA"/>
</dbReference>
<dbReference type="PANTHER" id="PTHR16291">
    <property type="entry name" value="NUCLEAR CAP-BINDING PROTEIN SUBUNIT 3"/>
    <property type="match status" value="1"/>
</dbReference>
<keyword evidence="3" id="KW-1185">Reference proteome</keyword>
<dbReference type="GO" id="GO:0000340">
    <property type="term" value="F:RNA 7-methylguanosine cap binding"/>
    <property type="evidence" value="ECO:0007669"/>
    <property type="project" value="InterPro"/>
</dbReference>
<evidence type="ECO:0000313" key="2">
    <source>
        <dbReference type="EMBL" id="OSC96724.1"/>
    </source>
</evidence>
<organism evidence="2 3">
    <name type="scientific">Trametes coccinea (strain BRFM310)</name>
    <name type="common">Pycnoporus coccineus</name>
    <dbReference type="NCBI Taxonomy" id="1353009"/>
    <lineage>
        <taxon>Eukaryota</taxon>
        <taxon>Fungi</taxon>
        <taxon>Dikarya</taxon>
        <taxon>Basidiomycota</taxon>
        <taxon>Agaricomycotina</taxon>
        <taxon>Agaricomycetes</taxon>
        <taxon>Polyporales</taxon>
        <taxon>Polyporaceae</taxon>
        <taxon>Trametes</taxon>
    </lineage>
</organism>
<feature type="compositionally biased region" description="Acidic residues" evidence="1">
    <location>
        <begin position="73"/>
        <end position="88"/>
    </location>
</feature>
<feature type="region of interest" description="Disordered" evidence="1">
    <location>
        <begin position="1"/>
        <end position="20"/>
    </location>
</feature>
<protein>
    <recommendedName>
        <fullName evidence="4">Chromatin target of PRMT1 protein C-terminal domain-containing protein</fullName>
    </recommendedName>
</protein>
<accession>A0A1Y2I6E2</accession>